<organism evidence="5">
    <name type="scientific">Xenopus tropicalis</name>
    <name type="common">Western clawed frog</name>
    <name type="synonym">Silurana tropicalis</name>
    <dbReference type="NCBI Taxonomy" id="8364"/>
    <lineage>
        <taxon>Eukaryota</taxon>
        <taxon>Metazoa</taxon>
        <taxon>Chordata</taxon>
        <taxon>Craniata</taxon>
        <taxon>Vertebrata</taxon>
        <taxon>Euteleostomi</taxon>
        <taxon>Amphibia</taxon>
        <taxon>Batrachia</taxon>
        <taxon>Anura</taxon>
        <taxon>Pipoidea</taxon>
        <taxon>Pipidae</taxon>
        <taxon>Xenopodinae</taxon>
        <taxon>Xenopus</taxon>
        <taxon>Silurana</taxon>
    </lineage>
</organism>
<dbReference type="InterPro" id="IPR035877">
    <property type="entry name" value="STAP1_SH2"/>
</dbReference>
<dbReference type="SUPFAM" id="SSF55550">
    <property type="entry name" value="SH2 domain"/>
    <property type="match status" value="1"/>
</dbReference>
<feature type="domain" description="SH2" evidence="4">
    <location>
        <begin position="126"/>
        <end position="217"/>
    </location>
</feature>
<protein>
    <submittedName>
        <fullName evidence="5">Signal transducing adaptor family member 2</fullName>
    </submittedName>
</protein>
<feature type="compositionally biased region" description="Basic and acidic residues" evidence="3">
    <location>
        <begin position="302"/>
        <end position="316"/>
    </location>
</feature>
<dbReference type="SUPFAM" id="SSF50729">
    <property type="entry name" value="PH domain-like"/>
    <property type="match status" value="1"/>
</dbReference>
<dbReference type="InterPro" id="IPR011993">
    <property type="entry name" value="PH-like_dom_sf"/>
</dbReference>
<accession>A0A803J4J3</accession>
<dbReference type="SMART" id="SM00252">
    <property type="entry name" value="SH2"/>
    <property type="match status" value="1"/>
</dbReference>
<feature type="compositionally biased region" description="Basic and acidic residues" evidence="3">
    <location>
        <begin position="274"/>
        <end position="287"/>
    </location>
</feature>
<dbReference type="AlphaFoldDB" id="A0A803J4J3"/>
<dbReference type="Gene3D" id="2.30.29.30">
    <property type="entry name" value="Pleckstrin-homology domain (PH domain)/Phosphotyrosine-binding domain (PTB)"/>
    <property type="match status" value="1"/>
</dbReference>
<dbReference type="Bgee" id="ENSXETG00000024154">
    <property type="expression patterns" value="Expressed in liver and 11 other cell types or tissues"/>
</dbReference>
<feature type="region of interest" description="Disordered" evidence="3">
    <location>
        <begin position="241"/>
        <end position="316"/>
    </location>
</feature>
<proteinExistence type="predicted"/>
<dbReference type="PROSITE" id="PS50001">
    <property type="entry name" value="SH2"/>
    <property type="match status" value="1"/>
</dbReference>
<dbReference type="CDD" id="cd10403">
    <property type="entry name" value="SH2_STAP1"/>
    <property type="match status" value="1"/>
</dbReference>
<dbReference type="Gene3D" id="3.30.505.10">
    <property type="entry name" value="SH2 domain"/>
    <property type="match status" value="1"/>
</dbReference>
<evidence type="ECO:0000256" key="1">
    <source>
        <dbReference type="ARBA" id="ARBA00022999"/>
    </source>
</evidence>
<dbReference type="Ensembl" id="ENSXETT00000124080">
    <property type="protein sequence ID" value="ENSXETP00000102752"/>
    <property type="gene ID" value="ENSXETG00000024154"/>
</dbReference>
<dbReference type="InterPro" id="IPR000980">
    <property type="entry name" value="SH2"/>
</dbReference>
<dbReference type="Pfam" id="PF00017">
    <property type="entry name" value="SH2"/>
    <property type="match status" value="1"/>
</dbReference>
<dbReference type="PANTHER" id="PTHR16186:SF11">
    <property type="entry name" value="SIGNAL-TRANSDUCING ADAPTOR PROTEIN 2"/>
    <property type="match status" value="1"/>
</dbReference>
<dbReference type="InterPro" id="IPR036860">
    <property type="entry name" value="SH2_dom_sf"/>
</dbReference>
<dbReference type="GO" id="GO:0035591">
    <property type="term" value="F:signaling adaptor activity"/>
    <property type="evidence" value="ECO:0007669"/>
    <property type="project" value="InterPro"/>
</dbReference>
<dbReference type="InterPro" id="IPR039111">
    <property type="entry name" value="STAP1/STAP2"/>
</dbReference>
<evidence type="ECO:0000256" key="2">
    <source>
        <dbReference type="PROSITE-ProRule" id="PRU00191"/>
    </source>
</evidence>
<feature type="compositionally biased region" description="Polar residues" evidence="3">
    <location>
        <begin position="243"/>
        <end position="252"/>
    </location>
</feature>
<reference evidence="5" key="2">
    <citation type="submission" date="2021-03" db="UniProtKB">
        <authorList>
            <consortium name="Ensembl"/>
        </authorList>
    </citation>
    <scope>IDENTIFICATION</scope>
</reference>
<name>A0A803J4J3_XENTR</name>
<keyword evidence="1 2" id="KW-0727">SH2 domain</keyword>
<gene>
    <name evidence="5" type="primary">stap2</name>
</gene>
<evidence type="ECO:0000259" key="4">
    <source>
        <dbReference type="PROSITE" id="PS50001"/>
    </source>
</evidence>
<dbReference type="GeneTree" id="ENSGT00530000063841"/>
<sequence length="316" mass="36243">MSRAKTPAPEHYYEEYLYKKDKNDRSIDTISLENYVSLKEPGGNLSSENQFSLCMKGREIQLKAESLESREMWRAYIITIAELRIPPSLSLLPGPRLALKEALEKEIERKKKNEAEENETPSCFYNVSRMEAENLLMQNRECGNLLLRPGGNQKTLSVSTCQKFHSKDVVKHYRVMQEQEGYVIQVEPKVVCSSLANVISHFVNSSNKTLKPFVKICEYENKIAIYEQNNEDGVVTVRYAQDSPGSTKTSPLHTAPPPLPRDPPPEDDYENPDQGEKRWNSFREVSKGPRTPKPVPSSGLDEELRRKLEIRRQQIN</sequence>
<dbReference type="PANTHER" id="PTHR16186">
    <property type="entry name" value="SIGNAL-TRANSDUCING ADAPTOR PROTEIN-RELATED"/>
    <property type="match status" value="1"/>
</dbReference>
<reference evidence="5" key="1">
    <citation type="journal article" date="2010" name="Science">
        <title>The genome of the Western clawed frog Xenopus tropicalis.</title>
        <authorList>
            <person name="Hellsten U."/>
            <person name="Harland R.M."/>
            <person name="Gilchrist M.J."/>
            <person name="Hendrix D."/>
            <person name="Jurka J."/>
            <person name="Kapitonov V."/>
            <person name="Ovcharenko I."/>
            <person name="Putnam N.H."/>
            <person name="Shu S."/>
            <person name="Taher L."/>
            <person name="Blitz I.L."/>
            <person name="Blumberg B."/>
            <person name="Dichmann D.S."/>
            <person name="Dubchak I."/>
            <person name="Amaya E."/>
            <person name="Detter J.C."/>
            <person name="Fletcher R."/>
            <person name="Gerhard D.S."/>
            <person name="Goodstein D."/>
            <person name="Graves T."/>
            <person name="Grigoriev I.V."/>
            <person name="Grimwood J."/>
            <person name="Kawashima T."/>
            <person name="Lindquist E."/>
            <person name="Lucas S.M."/>
            <person name="Mead P.E."/>
            <person name="Mitros T."/>
            <person name="Ogino H."/>
            <person name="Ohta Y."/>
            <person name="Poliakov A.V."/>
            <person name="Pollet N."/>
            <person name="Robert J."/>
            <person name="Salamov A."/>
            <person name="Sater A.K."/>
            <person name="Schmutz J."/>
            <person name="Terry A."/>
            <person name="Vize P.D."/>
            <person name="Warren W.C."/>
            <person name="Wells D."/>
            <person name="Wills A."/>
            <person name="Wilson R.K."/>
            <person name="Zimmerman L.B."/>
            <person name="Zorn A.M."/>
            <person name="Grainger R."/>
            <person name="Grammer T."/>
            <person name="Khokha M.K."/>
            <person name="Richardson P.M."/>
            <person name="Rokhsar D.S."/>
        </authorList>
    </citation>
    <scope>NUCLEOTIDE SEQUENCE [LARGE SCALE GENOMIC DNA]</scope>
    <source>
        <strain evidence="5">Nigerian</strain>
    </source>
</reference>
<dbReference type="Xenbase" id="XB-GENE-1001150">
    <property type="gene designation" value="stap2"/>
</dbReference>
<evidence type="ECO:0000313" key="5">
    <source>
        <dbReference type="Ensembl" id="ENSXETP00000102752"/>
    </source>
</evidence>
<evidence type="ECO:0000256" key="3">
    <source>
        <dbReference type="SAM" id="MobiDB-lite"/>
    </source>
</evidence>